<evidence type="ECO:0008006" key="5">
    <source>
        <dbReference type="Google" id="ProtNLM"/>
    </source>
</evidence>
<proteinExistence type="predicted"/>
<name>A0A918K7T3_9GAMM</name>
<dbReference type="InterPro" id="IPR048341">
    <property type="entry name" value="DUF1285_N"/>
</dbReference>
<dbReference type="Pfam" id="PF21028">
    <property type="entry name" value="DUF1285_C"/>
    <property type="match status" value="1"/>
</dbReference>
<reference evidence="3" key="2">
    <citation type="submission" date="2020-09" db="EMBL/GenBank/DDBJ databases">
        <authorList>
            <person name="Sun Q."/>
            <person name="Kim S."/>
        </authorList>
    </citation>
    <scope>NUCLEOTIDE SEQUENCE</scope>
    <source>
        <strain evidence="3">KCTC 22169</strain>
    </source>
</reference>
<dbReference type="Pfam" id="PF06938">
    <property type="entry name" value="DUF1285_N"/>
    <property type="match status" value="1"/>
</dbReference>
<dbReference type="PIRSF" id="PIRSF029557">
    <property type="entry name" value="UCP029557"/>
    <property type="match status" value="1"/>
</dbReference>
<comment type="caution">
    <text evidence="3">The sequence shown here is derived from an EMBL/GenBank/DDBJ whole genome shotgun (WGS) entry which is preliminary data.</text>
</comment>
<reference evidence="3" key="1">
    <citation type="journal article" date="2014" name="Int. J. Syst. Evol. Microbiol.">
        <title>Complete genome sequence of Corynebacterium casei LMG S-19264T (=DSM 44701T), isolated from a smear-ripened cheese.</title>
        <authorList>
            <consortium name="US DOE Joint Genome Institute (JGI-PGF)"/>
            <person name="Walter F."/>
            <person name="Albersmeier A."/>
            <person name="Kalinowski J."/>
            <person name="Ruckert C."/>
        </authorList>
    </citation>
    <scope>NUCLEOTIDE SEQUENCE</scope>
    <source>
        <strain evidence="3">KCTC 22169</strain>
    </source>
</reference>
<dbReference type="Gene3D" id="3.10.540.10">
    <property type="entry name" value="duf1285 like domain"/>
    <property type="match status" value="1"/>
</dbReference>
<gene>
    <name evidence="3" type="ORF">GCM10007392_19070</name>
</gene>
<organism evidence="3 4">
    <name type="scientific">Saccharospirillum salsuginis</name>
    <dbReference type="NCBI Taxonomy" id="418750"/>
    <lineage>
        <taxon>Bacteria</taxon>
        <taxon>Pseudomonadati</taxon>
        <taxon>Pseudomonadota</taxon>
        <taxon>Gammaproteobacteria</taxon>
        <taxon>Oceanospirillales</taxon>
        <taxon>Saccharospirillaceae</taxon>
        <taxon>Saccharospirillum</taxon>
    </lineage>
</organism>
<evidence type="ECO:0000259" key="2">
    <source>
        <dbReference type="Pfam" id="PF21028"/>
    </source>
</evidence>
<dbReference type="RefSeq" id="WP_189608315.1">
    <property type="nucleotide sequence ID" value="NZ_BMXR01000004.1"/>
</dbReference>
<dbReference type="InterPro" id="IPR023361">
    <property type="entry name" value="DUF1285_beta_roll_sf"/>
</dbReference>
<dbReference type="InterPro" id="IPR010707">
    <property type="entry name" value="DUF1285"/>
</dbReference>
<dbReference type="AlphaFoldDB" id="A0A918K7T3"/>
<dbReference type="EMBL" id="BMXR01000004">
    <property type="protein sequence ID" value="GGX51940.1"/>
    <property type="molecule type" value="Genomic_DNA"/>
</dbReference>
<feature type="domain" description="DUF1285" evidence="2">
    <location>
        <begin position="83"/>
        <end position="170"/>
    </location>
</feature>
<evidence type="ECO:0000313" key="3">
    <source>
        <dbReference type="EMBL" id="GGX51940.1"/>
    </source>
</evidence>
<sequence length="173" mass="19837">MTLESLLKQIGDQKHPPVERWNPEFCGDIDMEIRRNGDWYYQGTPIGRPAMVKLFASILKREGEHYYLVTPVEKVGIRVEATPFIATTAEYVEGTWIVTNNLGESAPLDAEHPLDALSDSEQPVMTWRRNLPARIHQNLMYHWQTWALEQGGPDEDGVLWLDSAGERFKLAEM</sequence>
<dbReference type="Gene3D" id="2.30.270.10">
    <property type="entry name" value="duf1285 protein"/>
    <property type="match status" value="1"/>
</dbReference>
<dbReference type="InterPro" id="IPR048342">
    <property type="entry name" value="DUF1285_C"/>
</dbReference>
<evidence type="ECO:0000313" key="4">
    <source>
        <dbReference type="Proteomes" id="UP000626148"/>
    </source>
</evidence>
<keyword evidence="4" id="KW-1185">Reference proteome</keyword>
<feature type="domain" description="DUF1285" evidence="1">
    <location>
        <begin position="16"/>
        <end position="80"/>
    </location>
</feature>
<accession>A0A918K7T3</accession>
<dbReference type="Proteomes" id="UP000626148">
    <property type="component" value="Unassembled WGS sequence"/>
</dbReference>
<evidence type="ECO:0000259" key="1">
    <source>
        <dbReference type="Pfam" id="PF06938"/>
    </source>
</evidence>
<protein>
    <recommendedName>
        <fullName evidence="5">DUF1285 domain-containing protein</fullName>
    </recommendedName>
</protein>